<dbReference type="EMBL" id="BDCO01000002">
    <property type="protein sequence ID" value="GAT31701.1"/>
    <property type="molecule type" value="Genomic_DNA"/>
</dbReference>
<keyword evidence="3" id="KW-1185">Reference proteome</keyword>
<name>A0A146G212_TERSA</name>
<dbReference type="GO" id="GO:0004386">
    <property type="term" value="F:helicase activity"/>
    <property type="evidence" value="ECO:0007669"/>
    <property type="project" value="UniProtKB-KW"/>
</dbReference>
<keyword evidence="2" id="KW-0347">Helicase</keyword>
<dbReference type="Proteomes" id="UP000076023">
    <property type="component" value="Unassembled WGS sequence"/>
</dbReference>
<sequence>MDIVYFDLETQRTANDVGGWDKKDLMGMSLGVTYSSKDQAYEIFSEKRAGDLVARLQRADLVVGYNIVNFDYHVLMAYTILDLVHQLPTLDLLLDIEKVAGHRMKLEDVAQGTLGVGKVAEGLDAIRWWREGKIMEIAEYCCFDVKVTKMVHEYGAQNGELFYDDRFARRQRVEVKWSLE</sequence>
<proteinExistence type="predicted"/>
<comment type="caution">
    <text evidence="2">The sequence shown here is derived from an EMBL/GenBank/DDBJ whole genome shotgun (WGS) entry which is preliminary data.</text>
</comment>
<dbReference type="InterPro" id="IPR012337">
    <property type="entry name" value="RNaseH-like_sf"/>
</dbReference>
<dbReference type="InterPro" id="IPR038720">
    <property type="entry name" value="YprB_RNase_H-like_dom"/>
</dbReference>
<dbReference type="AlphaFoldDB" id="A0A146G212"/>
<evidence type="ECO:0000259" key="1">
    <source>
        <dbReference type="Pfam" id="PF13482"/>
    </source>
</evidence>
<keyword evidence="2" id="KW-0547">Nucleotide-binding</keyword>
<protein>
    <submittedName>
        <fullName evidence="2">DEAD/DEAH box helicase domain-containing protein</fullName>
    </submittedName>
</protein>
<evidence type="ECO:0000313" key="3">
    <source>
        <dbReference type="Proteomes" id="UP000076023"/>
    </source>
</evidence>
<accession>A0A146G212</accession>
<keyword evidence="2" id="KW-0378">Hydrolase</keyword>
<evidence type="ECO:0000313" key="2">
    <source>
        <dbReference type="EMBL" id="GAT31701.1"/>
    </source>
</evidence>
<reference evidence="3" key="1">
    <citation type="journal article" date="2017" name="Genome Announc.">
        <title>Draft Genome Sequence of Terrimicrobium sacchariphilum NM-5T, a Facultative Anaerobic Soil Bacterium of the Class Spartobacteria.</title>
        <authorList>
            <person name="Qiu Y.L."/>
            <person name="Tourlousse D.M."/>
            <person name="Matsuura N."/>
            <person name="Ohashi A."/>
            <person name="Sekiguchi Y."/>
        </authorList>
    </citation>
    <scope>NUCLEOTIDE SEQUENCE [LARGE SCALE GENOMIC DNA]</scope>
    <source>
        <strain evidence="3">NM-5</strain>
    </source>
</reference>
<dbReference type="InterPro" id="IPR036397">
    <property type="entry name" value="RNaseH_sf"/>
</dbReference>
<gene>
    <name evidence="2" type="ORF">TSACC_295</name>
</gene>
<dbReference type="GO" id="GO:0003676">
    <property type="term" value="F:nucleic acid binding"/>
    <property type="evidence" value="ECO:0007669"/>
    <property type="project" value="InterPro"/>
</dbReference>
<feature type="domain" description="YprB ribonuclease H-like" evidence="1">
    <location>
        <begin position="4"/>
        <end position="131"/>
    </location>
</feature>
<dbReference type="SUPFAM" id="SSF53098">
    <property type="entry name" value="Ribonuclease H-like"/>
    <property type="match status" value="1"/>
</dbReference>
<dbReference type="InParanoid" id="A0A146G212"/>
<organism evidence="2 3">
    <name type="scientific">Terrimicrobium sacchariphilum</name>
    <dbReference type="NCBI Taxonomy" id="690879"/>
    <lineage>
        <taxon>Bacteria</taxon>
        <taxon>Pseudomonadati</taxon>
        <taxon>Verrucomicrobiota</taxon>
        <taxon>Terrimicrobiia</taxon>
        <taxon>Terrimicrobiales</taxon>
        <taxon>Terrimicrobiaceae</taxon>
        <taxon>Terrimicrobium</taxon>
    </lineage>
</organism>
<dbReference type="OrthoDB" id="9815222at2"/>
<dbReference type="RefSeq" id="WP_075077587.1">
    <property type="nucleotide sequence ID" value="NZ_BDCO01000002.1"/>
</dbReference>
<dbReference type="STRING" id="690879.TSACC_295"/>
<keyword evidence="2" id="KW-0067">ATP-binding</keyword>
<dbReference type="Gene3D" id="3.30.420.10">
    <property type="entry name" value="Ribonuclease H-like superfamily/Ribonuclease H"/>
    <property type="match status" value="1"/>
</dbReference>
<dbReference type="Pfam" id="PF13482">
    <property type="entry name" value="RNase_H_2"/>
    <property type="match status" value="1"/>
</dbReference>